<accession>A0A6J5P1F1</accession>
<organism evidence="2">
    <name type="scientific">uncultured Caudovirales phage</name>
    <dbReference type="NCBI Taxonomy" id="2100421"/>
    <lineage>
        <taxon>Viruses</taxon>
        <taxon>Duplodnaviria</taxon>
        <taxon>Heunggongvirae</taxon>
        <taxon>Uroviricota</taxon>
        <taxon>Caudoviricetes</taxon>
        <taxon>Peduoviridae</taxon>
        <taxon>Maltschvirus</taxon>
        <taxon>Maltschvirus maltsch</taxon>
    </lineage>
</organism>
<feature type="domain" description="HNH nuclease" evidence="1">
    <location>
        <begin position="13"/>
        <end position="62"/>
    </location>
</feature>
<name>A0A6J5P1F1_9CAUD</name>
<dbReference type="InterPro" id="IPR005021">
    <property type="entry name" value="Terminase_largesu-like"/>
</dbReference>
<sequence>MPREHTTNDLTYRRNRQTLLADNPPCYRCGKPADTADHIIEVDRGGTNDMDNLRPACRRCNSQTGATYKAKRDALRIQQRNAAINHFFDTPAPPPTPCFTNILGETGDNQQELAVTEQHLPRLETVGLYRHSYGARVSAWASNHMGVDLMDWQKHVLNGQLSHDGKGNLQFREALVSTARQQGKSVALQALIGWWITELAAVRGKPQAVLSVANKLDRAEAIFGFIAPILVDNFGGKAANAMGRKSVKMPDGSTWEVRAATPNLHGGSYDLIVCDELWNISAAVVDEALRPSQIARGNGGPLLSSWSTAGDESSACMVAFREAAISEIDKGETSNIYFAEYSMAPGSDPRLETNWVQANPAMNQTVTVEALRAVSKKDSFLRAHLNMWVSARGSWLQPGVWDKQKTDVAMPPGGVLAVDTDLTDGRYVGVRSSVLESKAHVCVEFMVDTEDEMWEEIERVMADTATSLVITPALHLHLPKSLERRSSVIGYGELLKYSGLIQKMIVEGKVRHRGELSLAEHVNRSVLTKTGGGVVLSSQKSPGPIELCRCMAWAIAESSRPKVVGKPMFAVSRTP</sequence>
<gene>
    <name evidence="2" type="ORF">UFOVP800_1</name>
</gene>
<evidence type="ECO:0000259" key="1">
    <source>
        <dbReference type="SMART" id="SM00507"/>
    </source>
</evidence>
<dbReference type="InterPro" id="IPR003615">
    <property type="entry name" value="HNH_nuc"/>
</dbReference>
<dbReference type="GO" id="GO:0003676">
    <property type="term" value="F:nucleic acid binding"/>
    <property type="evidence" value="ECO:0007669"/>
    <property type="project" value="InterPro"/>
</dbReference>
<dbReference type="GO" id="GO:0004519">
    <property type="term" value="F:endonuclease activity"/>
    <property type="evidence" value="ECO:0007669"/>
    <property type="project" value="InterPro"/>
</dbReference>
<dbReference type="InterPro" id="IPR027417">
    <property type="entry name" value="P-loop_NTPase"/>
</dbReference>
<evidence type="ECO:0000313" key="2">
    <source>
        <dbReference type="EMBL" id="CAB4163121.1"/>
    </source>
</evidence>
<reference evidence="2" key="1">
    <citation type="submission" date="2020-04" db="EMBL/GenBank/DDBJ databases">
        <authorList>
            <person name="Chiriac C."/>
            <person name="Salcher M."/>
            <person name="Ghai R."/>
            <person name="Kavagutti S V."/>
        </authorList>
    </citation>
    <scope>NUCLEOTIDE SEQUENCE</scope>
</reference>
<dbReference type="InterPro" id="IPR002711">
    <property type="entry name" value="HNH"/>
</dbReference>
<dbReference type="CDD" id="cd00085">
    <property type="entry name" value="HNHc"/>
    <property type="match status" value="1"/>
</dbReference>
<proteinExistence type="predicted"/>
<dbReference type="SMART" id="SM00507">
    <property type="entry name" value="HNHc"/>
    <property type="match status" value="1"/>
</dbReference>
<dbReference type="EMBL" id="LR796755">
    <property type="protein sequence ID" value="CAB4163121.1"/>
    <property type="molecule type" value="Genomic_DNA"/>
</dbReference>
<dbReference type="Gene3D" id="3.40.50.300">
    <property type="entry name" value="P-loop containing nucleotide triphosphate hydrolases"/>
    <property type="match status" value="1"/>
</dbReference>
<dbReference type="PANTHER" id="PTHR41287:SF1">
    <property type="entry name" value="PROTEIN YMFN"/>
    <property type="match status" value="1"/>
</dbReference>
<dbReference type="Pfam" id="PF01844">
    <property type="entry name" value="HNH"/>
    <property type="match status" value="1"/>
</dbReference>
<dbReference type="GO" id="GO:0008270">
    <property type="term" value="F:zinc ion binding"/>
    <property type="evidence" value="ECO:0007669"/>
    <property type="project" value="InterPro"/>
</dbReference>
<dbReference type="Gene3D" id="1.10.30.50">
    <property type="match status" value="1"/>
</dbReference>
<protein>
    <submittedName>
        <fullName evidence="2">HNHc domain containing protein</fullName>
    </submittedName>
</protein>
<dbReference type="PANTHER" id="PTHR41287">
    <property type="match status" value="1"/>
</dbReference>